<organism evidence="1 2">
    <name type="scientific">Pelobates cultripes</name>
    <name type="common">Western spadefoot toad</name>
    <dbReference type="NCBI Taxonomy" id="61616"/>
    <lineage>
        <taxon>Eukaryota</taxon>
        <taxon>Metazoa</taxon>
        <taxon>Chordata</taxon>
        <taxon>Craniata</taxon>
        <taxon>Vertebrata</taxon>
        <taxon>Euteleostomi</taxon>
        <taxon>Amphibia</taxon>
        <taxon>Batrachia</taxon>
        <taxon>Anura</taxon>
        <taxon>Pelobatoidea</taxon>
        <taxon>Pelobatidae</taxon>
        <taxon>Pelobates</taxon>
    </lineage>
</organism>
<name>A0AAD1WCN6_PELCU</name>
<evidence type="ECO:0000313" key="1">
    <source>
        <dbReference type="EMBL" id="CAH2299161.1"/>
    </source>
</evidence>
<reference evidence="1" key="1">
    <citation type="submission" date="2022-03" db="EMBL/GenBank/DDBJ databases">
        <authorList>
            <person name="Alioto T."/>
            <person name="Alioto T."/>
            <person name="Gomez Garrido J."/>
        </authorList>
    </citation>
    <scope>NUCLEOTIDE SEQUENCE</scope>
</reference>
<accession>A0AAD1WCN6</accession>
<dbReference type="Proteomes" id="UP001295444">
    <property type="component" value="Chromosome 06"/>
</dbReference>
<dbReference type="EMBL" id="OW240917">
    <property type="protein sequence ID" value="CAH2299161.1"/>
    <property type="molecule type" value="Genomic_DNA"/>
</dbReference>
<sequence length="127" mass="14558">MATGNISWSDHADITMIIHIPDLVHPWSWCINLLLMQDKPTTHIIAARIKEYFETNSTPEVSPATNWDTHKAKIRGTLISLAMSLKKRRIQNITNEELKRLETLHKQQPSEYLLLQNLGSLKVSDSD</sequence>
<gene>
    <name evidence="1" type="ORF">PECUL_23A026126</name>
</gene>
<keyword evidence="2" id="KW-1185">Reference proteome</keyword>
<protein>
    <submittedName>
        <fullName evidence="1">Uncharacterized protein</fullName>
    </submittedName>
</protein>
<proteinExistence type="predicted"/>
<evidence type="ECO:0000313" key="2">
    <source>
        <dbReference type="Proteomes" id="UP001295444"/>
    </source>
</evidence>
<dbReference type="AlphaFoldDB" id="A0AAD1WCN6"/>